<accession>A0A073K406</accession>
<feature type="domain" description="Methyl-accepting transducer" evidence="13">
    <location>
        <begin position="380"/>
        <end position="637"/>
    </location>
</feature>
<dbReference type="Proteomes" id="UP000027822">
    <property type="component" value="Unassembled WGS sequence"/>
</dbReference>
<evidence type="ECO:0000313" key="15">
    <source>
        <dbReference type="EMBL" id="KEK21202.1"/>
    </source>
</evidence>
<dbReference type="InterPro" id="IPR029151">
    <property type="entry name" value="Sensor-like_sf"/>
</dbReference>
<dbReference type="InterPro" id="IPR004089">
    <property type="entry name" value="MCPsignal_dom"/>
</dbReference>
<dbReference type="GO" id="GO:0007165">
    <property type="term" value="P:signal transduction"/>
    <property type="evidence" value="ECO:0007669"/>
    <property type="project" value="UniProtKB-KW"/>
</dbReference>
<evidence type="ECO:0000256" key="8">
    <source>
        <dbReference type="ARBA" id="ARBA00023224"/>
    </source>
</evidence>
<dbReference type="CDD" id="cd18773">
    <property type="entry name" value="PDC1_HK_sensor"/>
    <property type="match status" value="1"/>
</dbReference>
<evidence type="ECO:0000256" key="9">
    <source>
        <dbReference type="ARBA" id="ARBA00029447"/>
    </source>
</evidence>
<gene>
    <name evidence="15" type="ORF">BAMA_00045</name>
</gene>
<dbReference type="eggNOG" id="COG0840">
    <property type="taxonomic scope" value="Bacteria"/>
</dbReference>
<name>A0A073K406_9BACI</name>
<dbReference type="PANTHER" id="PTHR32089">
    <property type="entry name" value="METHYL-ACCEPTING CHEMOTAXIS PROTEIN MCPB"/>
    <property type="match status" value="1"/>
</dbReference>
<dbReference type="InterPro" id="IPR003660">
    <property type="entry name" value="HAMP_dom"/>
</dbReference>
<evidence type="ECO:0000259" key="14">
    <source>
        <dbReference type="PROSITE" id="PS50885"/>
    </source>
</evidence>
<comment type="subcellular location">
    <subcellularLocation>
        <location evidence="1">Cell membrane</location>
        <topology evidence="1">Multi-pass membrane protein</topology>
    </subcellularLocation>
</comment>
<dbReference type="PANTHER" id="PTHR32089:SF114">
    <property type="entry name" value="METHYL-ACCEPTING CHEMOTAXIS PROTEIN MCPB"/>
    <property type="match status" value="1"/>
</dbReference>
<dbReference type="InterPro" id="IPR033479">
    <property type="entry name" value="dCache_1"/>
</dbReference>
<dbReference type="SUPFAM" id="SSF58104">
    <property type="entry name" value="Methyl-accepting chemotaxis protein (MCP) signaling domain"/>
    <property type="match status" value="1"/>
</dbReference>
<keyword evidence="5 12" id="KW-0812">Transmembrane</keyword>
<evidence type="ECO:0000256" key="6">
    <source>
        <dbReference type="ARBA" id="ARBA00022989"/>
    </source>
</evidence>
<dbReference type="Pfam" id="PF00672">
    <property type="entry name" value="HAMP"/>
    <property type="match status" value="1"/>
</dbReference>
<dbReference type="Pfam" id="PF02743">
    <property type="entry name" value="dCache_1"/>
    <property type="match status" value="1"/>
</dbReference>
<dbReference type="GO" id="GO:0006935">
    <property type="term" value="P:chemotaxis"/>
    <property type="evidence" value="ECO:0007669"/>
    <property type="project" value="UniProtKB-KW"/>
</dbReference>
<dbReference type="Gene3D" id="3.30.450.20">
    <property type="entry name" value="PAS domain"/>
    <property type="match status" value="2"/>
</dbReference>
<dbReference type="Pfam" id="PF00015">
    <property type="entry name" value="MCPsignal"/>
    <property type="match status" value="1"/>
</dbReference>
<dbReference type="PROSITE" id="PS50111">
    <property type="entry name" value="CHEMOTAXIS_TRANSDUC_2"/>
    <property type="match status" value="1"/>
</dbReference>
<dbReference type="SMART" id="SM00304">
    <property type="entry name" value="HAMP"/>
    <property type="match status" value="1"/>
</dbReference>
<comment type="similarity">
    <text evidence="9">Belongs to the methyl-accepting chemotaxis (MCP) protein family.</text>
</comment>
<dbReference type="CDD" id="cd11386">
    <property type="entry name" value="MCP_signal"/>
    <property type="match status" value="1"/>
</dbReference>
<feature type="domain" description="HAMP" evidence="14">
    <location>
        <begin position="309"/>
        <end position="361"/>
    </location>
</feature>
<dbReference type="EMBL" id="JOTN01000001">
    <property type="protein sequence ID" value="KEK21202.1"/>
    <property type="molecule type" value="Genomic_DNA"/>
</dbReference>
<dbReference type="Gene3D" id="1.10.287.950">
    <property type="entry name" value="Methyl-accepting chemotaxis protein"/>
    <property type="match status" value="1"/>
</dbReference>
<keyword evidence="4" id="KW-0145">Chemotaxis</keyword>
<dbReference type="STRING" id="574376.BAMA_00045"/>
<organism evidence="15 16">
    <name type="scientific">Bacillus manliponensis</name>
    <dbReference type="NCBI Taxonomy" id="574376"/>
    <lineage>
        <taxon>Bacteria</taxon>
        <taxon>Bacillati</taxon>
        <taxon>Bacillota</taxon>
        <taxon>Bacilli</taxon>
        <taxon>Bacillales</taxon>
        <taxon>Bacillaceae</taxon>
        <taxon>Bacillus</taxon>
        <taxon>Bacillus cereus group</taxon>
    </lineage>
</organism>
<evidence type="ECO:0000256" key="5">
    <source>
        <dbReference type="ARBA" id="ARBA00022692"/>
    </source>
</evidence>
<keyword evidence="8 10" id="KW-0807">Transducer</keyword>
<keyword evidence="6 12" id="KW-1133">Transmembrane helix</keyword>
<dbReference type="SMART" id="SM00283">
    <property type="entry name" value="MA"/>
    <property type="match status" value="1"/>
</dbReference>
<reference evidence="15 16" key="1">
    <citation type="submission" date="2014-06" db="EMBL/GenBank/DDBJ databases">
        <title>Draft genome sequence of Bacillus manliponensis JCM 15802 (MCCC 1A00708).</title>
        <authorList>
            <person name="Lai Q."/>
            <person name="Liu Y."/>
            <person name="Shao Z."/>
        </authorList>
    </citation>
    <scope>NUCLEOTIDE SEQUENCE [LARGE SCALE GENOMIC DNA]</scope>
    <source>
        <strain evidence="15 16">JCM 15802</strain>
    </source>
</reference>
<dbReference type="GO" id="GO:0005886">
    <property type="term" value="C:plasma membrane"/>
    <property type="evidence" value="ECO:0007669"/>
    <property type="project" value="UniProtKB-SubCell"/>
</dbReference>
<evidence type="ECO:0000256" key="12">
    <source>
        <dbReference type="SAM" id="Phobius"/>
    </source>
</evidence>
<dbReference type="AlphaFoldDB" id="A0A073K406"/>
<keyword evidence="16" id="KW-1185">Reference proteome</keyword>
<comment type="caution">
    <text evidence="15">The sequence shown here is derived from an EMBL/GenBank/DDBJ whole genome shotgun (WGS) entry which is preliminary data.</text>
</comment>
<dbReference type="Gene3D" id="1.10.8.500">
    <property type="entry name" value="HAMP domain in histidine kinase"/>
    <property type="match status" value="1"/>
</dbReference>
<evidence type="ECO:0000313" key="16">
    <source>
        <dbReference type="Proteomes" id="UP000027822"/>
    </source>
</evidence>
<evidence type="ECO:0000256" key="2">
    <source>
        <dbReference type="ARBA" id="ARBA00022475"/>
    </source>
</evidence>
<proteinExistence type="inferred from homology"/>
<keyword evidence="7 12" id="KW-0472">Membrane</keyword>
<sequence length="668" mass="73897">MRSLRWKITIIFSLLISVIFIVVGTATYQLQKEKESDSLDQYSHNTIDLVTEQLNAFLGGIEDDVNYYSSSEIIRNMLQDGVTPEEEAVILQEFIGFKQNHPEIIDLYIGTADKKVLSASVYETGKTDVLEGFDPTEAAWYKDAIKDTKNIHWGEPYPEESTGQLSIGISKVLMSSDGSQVLGVLAMDVSLGMMEKLLHNIDYNYRGEMRIIDHKNIGIVYPGKAGKDVSKDPLVKKLKKGQNDFVVATHNKELSVAYSQDMPKMDWKIGIVYPMEEIDQVLVKFRELFIGIAAASVVICLVITYVFSRRLTKPLQVVTEQVQQVAEGDLTVRIHVRTNDEVGLLAKHFDEMVMQMNGMVSGIKQNVRTVQQSADGLQQLTNETVLASQEVAGAMESVTNGAGNLANSVEEISRQLEHMDRSMEEMNESVSSIQHVTKDAKDASETGIDTMKRLVHVKEEASTIVVETEAAADTLKHRVQSIRTVVELIKGISDQTNLLALNASIEAARAGEQGKGFAVVAEEVRKLAEQSKDATSEITTTIGEVQEEVTRVVSVVHKLKDIADVQGEVTSEAEEAFQTVMSVIDTVVISIDDISREVNKLGDEQKQITEVMQTISATSQEGAAVSEEVSATTETQVANLKEVSHTMQALKDDMGTLEKQVEQFRVEE</sequence>
<feature type="transmembrane region" description="Helical" evidence="12">
    <location>
        <begin position="288"/>
        <end position="307"/>
    </location>
</feature>
<evidence type="ECO:0000256" key="4">
    <source>
        <dbReference type="ARBA" id="ARBA00022500"/>
    </source>
</evidence>
<evidence type="ECO:0000256" key="3">
    <source>
        <dbReference type="ARBA" id="ARBA00022481"/>
    </source>
</evidence>
<evidence type="ECO:0000259" key="13">
    <source>
        <dbReference type="PROSITE" id="PS50111"/>
    </source>
</evidence>
<evidence type="ECO:0000256" key="1">
    <source>
        <dbReference type="ARBA" id="ARBA00004651"/>
    </source>
</evidence>
<protein>
    <submittedName>
        <fullName evidence="15">Chemotaxis protein</fullName>
    </submittedName>
</protein>
<dbReference type="SUPFAM" id="SSF103190">
    <property type="entry name" value="Sensory domain-like"/>
    <property type="match status" value="1"/>
</dbReference>
<keyword evidence="3" id="KW-0488">Methylation</keyword>
<keyword evidence="11" id="KW-0175">Coiled coil</keyword>
<dbReference type="OrthoDB" id="9760371at2"/>
<feature type="coiled-coil region" evidence="11">
    <location>
        <begin position="640"/>
        <end position="667"/>
    </location>
</feature>
<dbReference type="CDD" id="cd06225">
    <property type="entry name" value="HAMP"/>
    <property type="match status" value="1"/>
</dbReference>
<feature type="transmembrane region" description="Helical" evidence="12">
    <location>
        <begin position="6"/>
        <end position="28"/>
    </location>
</feature>
<evidence type="ECO:0000256" key="11">
    <source>
        <dbReference type="SAM" id="Coils"/>
    </source>
</evidence>
<dbReference type="RefSeq" id="WP_034634815.1">
    <property type="nucleotide sequence ID" value="NZ_CBCSJC010000002.1"/>
</dbReference>
<dbReference type="PROSITE" id="PS50885">
    <property type="entry name" value="HAMP"/>
    <property type="match status" value="1"/>
</dbReference>
<evidence type="ECO:0000256" key="7">
    <source>
        <dbReference type="ARBA" id="ARBA00023136"/>
    </source>
</evidence>
<keyword evidence="2" id="KW-1003">Cell membrane</keyword>
<evidence type="ECO:0000256" key="10">
    <source>
        <dbReference type="PROSITE-ProRule" id="PRU00284"/>
    </source>
</evidence>